<dbReference type="EMBL" id="JAPDDT010000005">
    <property type="protein sequence ID" value="MCW1923598.1"/>
    <property type="molecule type" value="Genomic_DNA"/>
</dbReference>
<feature type="region of interest" description="Disordered" evidence="1">
    <location>
        <begin position="20"/>
        <end position="117"/>
    </location>
</feature>
<evidence type="ECO:0000313" key="4">
    <source>
        <dbReference type="Proteomes" id="UP001320876"/>
    </source>
</evidence>
<organism evidence="3 4">
    <name type="scientific">Luteolibacter arcticus</name>
    <dbReference type="NCBI Taxonomy" id="1581411"/>
    <lineage>
        <taxon>Bacteria</taxon>
        <taxon>Pseudomonadati</taxon>
        <taxon>Verrucomicrobiota</taxon>
        <taxon>Verrucomicrobiia</taxon>
        <taxon>Verrucomicrobiales</taxon>
        <taxon>Verrucomicrobiaceae</taxon>
        <taxon>Luteolibacter</taxon>
    </lineage>
</organism>
<comment type="caution">
    <text evidence="3">The sequence shown here is derived from an EMBL/GenBank/DDBJ whole genome shotgun (WGS) entry which is preliminary data.</text>
</comment>
<keyword evidence="2" id="KW-0732">Signal</keyword>
<feature type="signal peptide" evidence="2">
    <location>
        <begin position="1"/>
        <end position="23"/>
    </location>
</feature>
<protein>
    <submittedName>
        <fullName evidence="3">Uncharacterized protein</fullName>
    </submittedName>
</protein>
<dbReference type="RefSeq" id="WP_264487707.1">
    <property type="nucleotide sequence ID" value="NZ_JAPDDT010000005.1"/>
</dbReference>
<proteinExistence type="predicted"/>
<dbReference type="Proteomes" id="UP001320876">
    <property type="component" value="Unassembled WGS sequence"/>
</dbReference>
<evidence type="ECO:0000256" key="1">
    <source>
        <dbReference type="SAM" id="MobiDB-lite"/>
    </source>
</evidence>
<evidence type="ECO:0000256" key="2">
    <source>
        <dbReference type="SAM" id="SignalP"/>
    </source>
</evidence>
<evidence type="ECO:0000313" key="3">
    <source>
        <dbReference type="EMBL" id="MCW1923598.1"/>
    </source>
</evidence>
<dbReference type="PROSITE" id="PS51257">
    <property type="entry name" value="PROKAR_LIPOPROTEIN"/>
    <property type="match status" value="1"/>
</dbReference>
<feature type="compositionally biased region" description="Pro residues" evidence="1">
    <location>
        <begin position="59"/>
        <end position="77"/>
    </location>
</feature>
<feature type="chain" id="PRO_5047057127" evidence="2">
    <location>
        <begin position="24"/>
        <end position="149"/>
    </location>
</feature>
<sequence length="149" mass="15868">MKSFVLLPLTLLAVSCFPAEPYAQQPPPYRDGEPFYPYGPGGRAPGTETGQFEPVPDGNRPPPPVAPPGTPRPPSPRINPDVDAPDAYDAPSTPAPAPAPRPTYPDARRTANPNQVISPYAPYNVIDVEGFRSGALAKDPSNGKIFRVP</sequence>
<gene>
    <name evidence="3" type="ORF">OKA05_13620</name>
</gene>
<reference evidence="3 4" key="1">
    <citation type="submission" date="2022-10" db="EMBL/GenBank/DDBJ databases">
        <title>Luteolibacter arcticus strain CCTCC AB 2014275, whole genome shotgun sequencing project.</title>
        <authorList>
            <person name="Zhao G."/>
            <person name="Shen L."/>
        </authorList>
    </citation>
    <scope>NUCLEOTIDE SEQUENCE [LARGE SCALE GENOMIC DNA]</scope>
    <source>
        <strain evidence="3 4">CCTCC AB 2014275</strain>
    </source>
</reference>
<feature type="compositionally biased region" description="Pro residues" evidence="1">
    <location>
        <begin position="93"/>
        <end position="103"/>
    </location>
</feature>
<name>A0ABT3GJ97_9BACT</name>
<keyword evidence="4" id="KW-1185">Reference proteome</keyword>
<feature type="compositionally biased region" description="Low complexity" evidence="1">
    <location>
        <begin position="78"/>
        <end position="92"/>
    </location>
</feature>
<accession>A0ABT3GJ97</accession>